<dbReference type="PROSITE" id="PS50005">
    <property type="entry name" value="TPR"/>
    <property type="match status" value="1"/>
</dbReference>
<dbReference type="PROSITE" id="PS00070">
    <property type="entry name" value="ALDEHYDE_DEHYDR_CYS"/>
    <property type="match status" value="1"/>
</dbReference>
<organism evidence="6 7">
    <name type="scientific">Pelagomonas calceolata</name>
    <dbReference type="NCBI Taxonomy" id="35677"/>
    <lineage>
        <taxon>Eukaryota</taxon>
        <taxon>Sar</taxon>
        <taxon>Stramenopiles</taxon>
        <taxon>Ochrophyta</taxon>
        <taxon>Pelagophyceae</taxon>
        <taxon>Pelagomonadales</taxon>
        <taxon>Pelagomonadaceae</taxon>
        <taxon>Pelagomonas</taxon>
    </lineage>
</organism>
<dbReference type="Gene3D" id="3.40.50.1820">
    <property type="entry name" value="alpha/beta hydrolase"/>
    <property type="match status" value="1"/>
</dbReference>
<dbReference type="Pfam" id="PF13432">
    <property type="entry name" value="TPR_16"/>
    <property type="match status" value="1"/>
</dbReference>
<name>A0A8J2S7G5_9STRA</name>
<dbReference type="InterPro" id="IPR002048">
    <property type="entry name" value="EF_hand_dom"/>
</dbReference>
<dbReference type="PROSITE" id="PS50222">
    <property type="entry name" value="EF_HAND_2"/>
    <property type="match status" value="2"/>
</dbReference>
<gene>
    <name evidence="6" type="ORF">PECAL_1P34070</name>
</gene>
<comment type="caution">
    <text evidence="6">The sequence shown here is derived from an EMBL/GenBank/DDBJ whole genome shotgun (WGS) entry which is preliminary data.</text>
</comment>
<dbReference type="InterPro" id="IPR011992">
    <property type="entry name" value="EF-hand-dom_pair"/>
</dbReference>
<dbReference type="SUPFAM" id="SSF47473">
    <property type="entry name" value="EF-hand"/>
    <property type="match status" value="1"/>
</dbReference>
<dbReference type="PROSITE" id="PS00018">
    <property type="entry name" value="EF_HAND_1"/>
    <property type="match status" value="2"/>
</dbReference>
<dbReference type="OrthoDB" id="408631at2759"/>
<feature type="region of interest" description="Disordered" evidence="4">
    <location>
        <begin position="568"/>
        <end position="650"/>
    </location>
</feature>
<evidence type="ECO:0000256" key="4">
    <source>
        <dbReference type="SAM" id="MobiDB-lite"/>
    </source>
</evidence>
<dbReference type="CDD" id="cd00051">
    <property type="entry name" value="EFh"/>
    <property type="match status" value="1"/>
</dbReference>
<keyword evidence="7" id="KW-1185">Reference proteome</keyword>
<dbReference type="Gene3D" id="1.10.238.10">
    <property type="entry name" value="EF-hand"/>
    <property type="match status" value="1"/>
</dbReference>
<dbReference type="GO" id="GO:0006397">
    <property type="term" value="P:mRNA processing"/>
    <property type="evidence" value="ECO:0007669"/>
    <property type="project" value="InterPro"/>
</dbReference>
<dbReference type="Proteomes" id="UP000789595">
    <property type="component" value="Unassembled WGS sequence"/>
</dbReference>
<evidence type="ECO:0000313" key="7">
    <source>
        <dbReference type="Proteomes" id="UP000789595"/>
    </source>
</evidence>
<dbReference type="InterPro" id="IPR011990">
    <property type="entry name" value="TPR-like_helical_dom_sf"/>
</dbReference>
<dbReference type="InterPro" id="IPR044624">
    <property type="entry name" value="Mbb1-like"/>
</dbReference>
<dbReference type="InterPro" id="IPR029058">
    <property type="entry name" value="AB_hydrolase_fold"/>
</dbReference>
<dbReference type="SMART" id="SM00028">
    <property type="entry name" value="TPR"/>
    <property type="match status" value="6"/>
</dbReference>
<dbReference type="InterPro" id="IPR003107">
    <property type="entry name" value="HAT"/>
</dbReference>
<dbReference type="PANTHER" id="PTHR44917:SF1">
    <property type="entry name" value="PROTEIN HIGH CHLOROPHYLL FLUORESCENT 107"/>
    <property type="match status" value="1"/>
</dbReference>
<dbReference type="EMBL" id="CAKKNE010000001">
    <property type="protein sequence ID" value="CAH0366893.1"/>
    <property type="molecule type" value="Genomic_DNA"/>
</dbReference>
<dbReference type="Pfam" id="PF13499">
    <property type="entry name" value="EF-hand_7"/>
    <property type="match status" value="1"/>
</dbReference>
<dbReference type="Gene3D" id="1.25.40.10">
    <property type="entry name" value="Tetratricopeptide repeat domain"/>
    <property type="match status" value="5"/>
</dbReference>
<dbReference type="InterPro" id="IPR019734">
    <property type="entry name" value="TPR_rpt"/>
</dbReference>
<feature type="domain" description="EF-hand" evidence="5">
    <location>
        <begin position="130"/>
        <end position="157"/>
    </location>
</feature>
<accession>A0A8J2S7G5</accession>
<dbReference type="SUPFAM" id="SSF48452">
    <property type="entry name" value="TPR-like"/>
    <property type="match status" value="2"/>
</dbReference>
<evidence type="ECO:0000256" key="3">
    <source>
        <dbReference type="PROSITE-ProRule" id="PRU00339"/>
    </source>
</evidence>
<dbReference type="InterPro" id="IPR018247">
    <property type="entry name" value="EF_Hand_1_Ca_BS"/>
</dbReference>
<keyword evidence="3" id="KW-0802">TPR repeat</keyword>
<evidence type="ECO:0000259" key="5">
    <source>
        <dbReference type="PROSITE" id="PS50222"/>
    </source>
</evidence>
<dbReference type="InterPro" id="IPR016160">
    <property type="entry name" value="Ald_DH_CS_CYS"/>
</dbReference>
<dbReference type="PANTHER" id="PTHR44917">
    <property type="entry name" value="PROTEIN HIGH CHLOROPHYLL FLUORESCENT 107"/>
    <property type="match status" value="1"/>
</dbReference>
<dbReference type="GO" id="GO:0005509">
    <property type="term" value="F:calcium ion binding"/>
    <property type="evidence" value="ECO:0007669"/>
    <property type="project" value="InterPro"/>
</dbReference>
<dbReference type="Pfam" id="PF14559">
    <property type="entry name" value="TPR_19"/>
    <property type="match status" value="1"/>
</dbReference>
<feature type="non-terminal residue" evidence="6">
    <location>
        <position position="1"/>
    </location>
</feature>
<keyword evidence="1" id="KW-0106">Calcium</keyword>
<reference evidence="6" key="1">
    <citation type="submission" date="2021-11" db="EMBL/GenBank/DDBJ databases">
        <authorList>
            <consortium name="Genoscope - CEA"/>
            <person name="William W."/>
        </authorList>
    </citation>
    <scope>NUCLEOTIDE SEQUENCE</scope>
</reference>
<evidence type="ECO:0000256" key="1">
    <source>
        <dbReference type="ARBA" id="ARBA00022837"/>
    </source>
</evidence>
<feature type="region of interest" description="Disordered" evidence="4">
    <location>
        <begin position="14"/>
        <end position="44"/>
    </location>
</feature>
<dbReference type="GO" id="GO:0003729">
    <property type="term" value="F:mRNA binding"/>
    <property type="evidence" value="ECO:0007669"/>
    <property type="project" value="InterPro"/>
</dbReference>
<keyword evidence="2" id="KW-0560">Oxidoreductase</keyword>
<evidence type="ECO:0000256" key="2">
    <source>
        <dbReference type="ARBA" id="ARBA00023002"/>
    </source>
</evidence>
<proteinExistence type="predicted"/>
<feature type="repeat" description="TPR" evidence="3">
    <location>
        <begin position="1334"/>
        <end position="1367"/>
    </location>
</feature>
<feature type="compositionally biased region" description="Basic and acidic residues" evidence="4">
    <location>
        <begin position="605"/>
        <end position="620"/>
    </location>
</feature>
<dbReference type="SMART" id="SM00386">
    <property type="entry name" value="HAT"/>
    <property type="match status" value="10"/>
</dbReference>
<dbReference type="GO" id="GO:0003727">
    <property type="term" value="F:single-stranded RNA binding"/>
    <property type="evidence" value="ECO:0007669"/>
    <property type="project" value="TreeGrafter"/>
</dbReference>
<dbReference type="GO" id="GO:0016491">
    <property type="term" value="F:oxidoreductase activity"/>
    <property type="evidence" value="ECO:0007669"/>
    <property type="project" value="UniProtKB-KW"/>
</dbReference>
<evidence type="ECO:0000313" key="6">
    <source>
        <dbReference type="EMBL" id="CAH0366893.1"/>
    </source>
</evidence>
<dbReference type="GO" id="GO:0006417">
    <property type="term" value="P:regulation of translation"/>
    <property type="evidence" value="ECO:0007669"/>
    <property type="project" value="TreeGrafter"/>
</dbReference>
<feature type="domain" description="EF-hand" evidence="5">
    <location>
        <begin position="162"/>
        <end position="197"/>
    </location>
</feature>
<sequence length="1436" mass="158430">CKAERLIAIARRAPEARNSAARSRAPHCTSTRASEAARGTTRHSHVCRAHTTSCPRAIMADLRDHLPPAPAPARRGKSRRELRYSQDSFAQEQAAQIFGQLAELLSKEMDRRAGGFGSTYFGGHVTPATIFKRLDIDDSGRISTAEWLTVLRRDLKLPLLKFTDEDLWKLYDAIDADGTGWISLREFADFARKTPYNTQFKHQQMMRQARKPKVIMPEVTKAPAKGPDQIVPPPPELVRAYVTPRQGKPCAGNYTSSGDWSRLWWLPRSGDWSARGKQVKVTIQSQQMPHLFFAPKGDCPEKGWPLLVYLHDEGRSAGRAPLRSVALEGPPQRCGRQPAAETSFVVVSPQKPMDLPWTEPTVAASVVALIETLCKDEGLCDAKRVHLTGIGAGGSGCWGLGAATEYCKRFASIAPVRGALRSVGLRRAPEVLRDTNIWAFHAWNDATTPVAFTDVSVGECARRTRAEIKYTRPDHGPADDPVAALLPGEAAPMKGESTHVLAYYPPHLPASSKPPLYEWFLANPRRKIRTKARTTFARLADPLVWQGRPRPRSAPAARRRPRQAWTAFHGEVGSPGGGVDSGPAFSRPDRGRARSALARRRRPAPFHEKYDIPRDQRLRENLAPPSGTRQPIRCSAVPQRTAPKKPSKAKLRRMARTLYVRGERSAARGHTRSACDLYRECLELTPRDSYAWLALCKVMQRTNATAHEIRGTFAQADECNSVHIAHAWARFEEDEGHVEDARHLYERALTLDPDSAYVRHAWGLLERKHNNPTRALEIFEGGTDQRGLLAVAAAETRFHGDERGLRDALLEVLGTSPSRHDAVAYRAFARVARSPGERCAALRRALEVDDSHTCVAELSDALADDAGDVDGARRVLAQFLERKHPDSRAYLSAARKLANLEHANGDLERATHFYEAALDGRDVIPPVGVFLDAARCAIDRGDDAGARKLLTRATRAHRTKGRPHIMLADLELRRQNYEECEQSLQAAIKADASDGSAFVALGASRLRRRDVAGARDAYRSGLKDLKSDTKAYNRWAPSLWVAWATLEGDRGRYDEAATLLDAARRWLSKHARRREDVAYVYHARGSLDLRRRRPRDAEAVFEEGLRLLPPSKTTGRRDRSSSCLLLGLAKAKQRIDDEDYVRHASSDLAPRAAARLTERRNRPFARRTSPKTARDCFDAAAKADASHGECWRDWAAYELSQGASDDAASLLAAAVRAACVPASVDLACAHAEALLFQRSDDRERLQAARDVLEAALERYAQKIWRKQRAFSDANVLVWFEAALDGASDRIARKARDDAGELLARWADLEIKNAPGGGDASKLAALALLAAPRSATALLASGSVCEAKGEFREAAEFFAEAVDVRPDQGTAYSALARAQKATGDLGGARATLAQGIEHAPTFAPLWHEASELAAMVGDLACLAEMNARALELFPNGM</sequence>
<protein>
    <recommendedName>
        <fullName evidence="5">EF-hand domain-containing protein</fullName>
    </recommendedName>
</protein>
<dbReference type="SUPFAM" id="SSF53474">
    <property type="entry name" value="alpha/beta-Hydrolases"/>
    <property type="match status" value="1"/>
</dbReference>